<dbReference type="Gene3D" id="3.10.10.10">
    <property type="entry name" value="HIV Type 1 Reverse Transcriptase, subunit A, domain 1"/>
    <property type="match status" value="1"/>
</dbReference>
<comment type="caution">
    <text evidence="1">The sequence shown here is derived from an EMBL/GenBank/DDBJ whole genome shotgun (WGS) entry which is preliminary data.</text>
</comment>
<evidence type="ECO:0000313" key="1">
    <source>
        <dbReference type="EMBL" id="CAK8697815.1"/>
    </source>
</evidence>
<gene>
    <name evidence="1" type="ORF">CVLEPA_LOCUS31315</name>
</gene>
<protein>
    <submittedName>
        <fullName evidence="1">Uncharacterized protein</fullName>
    </submittedName>
</protein>
<reference evidence="1 2" key="1">
    <citation type="submission" date="2024-02" db="EMBL/GenBank/DDBJ databases">
        <authorList>
            <person name="Daric V."/>
            <person name="Darras S."/>
        </authorList>
    </citation>
    <scope>NUCLEOTIDE SEQUENCE [LARGE SCALE GENOMIC DNA]</scope>
</reference>
<evidence type="ECO:0000313" key="2">
    <source>
        <dbReference type="Proteomes" id="UP001642483"/>
    </source>
</evidence>
<accession>A0ABP0H5J6</accession>
<dbReference type="Proteomes" id="UP001642483">
    <property type="component" value="Unassembled WGS sequence"/>
</dbReference>
<dbReference type="EMBL" id="CAWYQH010000174">
    <property type="protein sequence ID" value="CAK8697815.1"/>
    <property type="molecule type" value="Genomic_DNA"/>
</dbReference>
<name>A0ABP0H5J6_CLALP</name>
<proteinExistence type="predicted"/>
<organism evidence="1 2">
    <name type="scientific">Clavelina lepadiformis</name>
    <name type="common">Light-bulb sea squirt</name>
    <name type="synonym">Ascidia lepadiformis</name>
    <dbReference type="NCBI Taxonomy" id="159417"/>
    <lineage>
        <taxon>Eukaryota</taxon>
        <taxon>Metazoa</taxon>
        <taxon>Chordata</taxon>
        <taxon>Tunicata</taxon>
        <taxon>Ascidiacea</taxon>
        <taxon>Aplousobranchia</taxon>
        <taxon>Clavelinidae</taxon>
        <taxon>Clavelina</taxon>
    </lineage>
</organism>
<keyword evidence="2" id="KW-1185">Reference proteome</keyword>
<sequence length="158" mass="17736">MVTKRGTFENRRQYKAGIPGILSQLDVPDGFHQTGRYCNRLVLTRCNNSPISHGATFAFVRTTSQTTLEPLETSTFSAQALGAQSAEILEKFHKVYPEVFNASLRSQVIKYNLQHKIKTTCQPVPSPARRLSPEKLRFAKEELIKLIDQGIMEPSNSA</sequence>